<dbReference type="RefSeq" id="WP_209660992.1">
    <property type="nucleotide sequence ID" value="NZ_JAGGLI010000018.1"/>
</dbReference>
<accession>A0ABS4KJK9</accession>
<dbReference type="EMBL" id="JAGGLI010000018">
    <property type="protein sequence ID" value="MBP2027935.1"/>
    <property type="molecule type" value="Genomic_DNA"/>
</dbReference>
<dbReference type="GO" id="GO:0016787">
    <property type="term" value="F:hydrolase activity"/>
    <property type="evidence" value="ECO:0007669"/>
    <property type="project" value="UniProtKB-KW"/>
</dbReference>
<proteinExistence type="predicted"/>
<reference evidence="1 2" key="1">
    <citation type="submission" date="2021-03" db="EMBL/GenBank/DDBJ databases">
        <title>Genomic Encyclopedia of Type Strains, Phase IV (KMG-IV): sequencing the most valuable type-strain genomes for metagenomic binning, comparative biology and taxonomic classification.</title>
        <authorList>
            <person name="Goeker M."/>
        </authorList>
    </citation>
    <scope>NUCLEOTIDE SEQUENCE [LARGE SCALE GENOMIC DNA]</scope>
    <source>
        <strain evidence="1 2">DSM 27512</strain>
    </source>
</reference>
<keyword evidence="2" id="KW-1185">Reference proteome</keyword>
<evidence type="ECO:0000313" key="1">
    <source>
        <dbReference type="EMBL" id="MBP2027935.1"/>
    </source>
</evidence>
<name>A0ABS4KJK9_9FIRM</name>
<evidence type="ECO:0000313" key="2">
    <source>
        <dbReference type="Proteomes" id="UP001314903"/>
    </source>
</evidence>
<protein>
    <submittedName>
        <fullName evidence="1">NTP pyrophosphatase (Non-canonical NTP hydrolase)</fullName>
    </submittedName>
</protein>
<dbReference type="Gene3D" id="1.10.287.1080">
    <property type="entry name" value="MazG-like"/>
    <property type="match status" value="1"/>
</dbReference>
<dbReference type="Proteomes" id="UP001314903">
    <property type="component" value="Unassembled WGS sequence"/>
</dbReference>
<keyword evidence="1" id="KW-0378">Hydrolase</keyword>
<sequence>MELKEFTKKVDDVLIRHKSILDITSKLHETDGKINRAIAKAVTECGCIKINAFKQDMPENINYSDLSKYMKNHIEGRLCHTCEEKIVEEIGDHMFYIAALCNNLELSTDEILKKKYNEIETLGKFSLF</sequence>
<comment type="caution">
    <text evidence="1">The sequence shown here is derived from an EMBL/GenBank/DDBJ whole genome shotgun (WGS) entry which is preliminary data.</text>
</comment>
<dbReference type="SUPFAM" id="SSF101386">
    <property type="entry name" value="all-alpha NTP pyrophosphatases"/>
    <property type="match status" value="1"/>
</dbReference>
<organism evidence="1 2">
    <name type="scientific">Acetoanaerobium pronyense</name>
    <dbReference type="NCBI Taxonomy" id="1482736"/>
    <lineage>
        <taxon>Bacteria</taxon>
        <taxon>Bacillati</taxon>
        <taxon>Bacillota</taxon>
        <taxon>Clostridia</taxon>
        <taxon>Peptostreptococcales</taxon>
        <taxon>Filifactoraceae</taxon>
        <taxon>Acetoanaerobium</taxon>
    </lineage>
</organism>
<gene>
    <name evidence="1" type="ORF">J2Z35_001733</name>
</gene>